<gene>
    <name evidence="2" type="ORF">EA462_08305</name>
</gene>
<comment type="caution">
    <text evidence="2">The sequence shown here is derived from an EMBL/GenBank/DDBJ whole genome shotgun (WGS) entry which is preliminary data.</text>
</comment>
<dbReference type="EMBL" id="REFY01000003">
    <property type="protein sequence ID" value="RQG89999.1"/>
    <property type="molecule type" value="Genomic_DNA"/>
</dbReference>
<protein>
    <recommendedName>
        <fullName evidence="1">DUF8159 domain-containing protein</fullName>
    </recommendedName>
</protein>
<keyword evidence="3" id="KW-1185">Reference proteome</keyword>
<evidence type="ECO:0000313" key="3">
    <source>
        <dbReference type="Proteomes" id="UP000273828"/>
    </source>
</evidence>
<dbReference type="OrthoDB" id="290983at2157"/>
<sequence length="120" mass="13394">MSDLAAAGVTLENRLMSHGIYVIDFERDERTVSIEYEVVASAPAVTTDEVGAVVRTLLTVADEREWAPGRLEATSRTTDGDVRGHWHVEKEWFDRLSSDLTELEFSNLVLGTITDDPIEE</sequence>
<dbReference type="Proteomes" id="UP000273828">
    <property type="component" value="Unassembled WGS sequence"/>
</dbReference>
<reference evidence="2 3" key="1">
    <citation type="submission" date="2018-10" db="EMBL/GenBank/DDBJ databases">
        <title>Natrarchaeobius chitinivorans gen. nov., sp. nov., and Natrarchaeobius haloalkaliphilus sp. nov., alkaliphilic, chitin-utilizing haloarchaea from hypersaline alkaline lakes.</title>
        <authorList>
            <person name="Sorokin D.Y."/>
            <person name="Elcheninov A.G."/>
            <person name="Kostrikina N.A."/>
            <person name="Bale N.J."/>
            <person name="Sinninghe Damste J.S."/>
            <person name="Khijniak T.V."/>
            <person name="Kublanov I.V."/>
            <person name="Toshchakov S.V."/>
        </authorList>
    </citation>
    <scope>NUCLEOTIDE SEQUENCE [LARGE SCALE GENOMIC DNA]</scope>
    <source>
        <strain evidence="2 3">AArcht-Sl</strain>
    </source>
</reference>
<name>A0A3N6NYR0_9EURY</name>
<dbReference type="RefSeq" id="WP_124178088.1">
    <property type="nucleotide sequence ID" value="NZ_REFY01000003.1"/>
</dbReference>
<dbReference type="InterPro" id="IPR058473">
    <property type="entry name" value="DUF8159"/>
</dbReference>
<evidence type="ECO:0000259" key="1">
    <source>
        <dbReference type="Pfam" id="PF26490"/>
    </source>
</evidence>
<dbReference type="AlphaFoldDB" id="A0A3N6NYR0"/>
<organism evidence="2 3">
    <name type="scientific">Natrarchaeobius halalkaliphilus</name>
    <dbReference type="NCBI Taxonomy" id="1679091"/>
    <lineage>
        <taxon>Archaea</taxon>
        <taxon>Methanobacteriati</taxon>
        <taxon>Methanobacteriota</taxon>
        <taxon>Stenosarchaea group</taxon>
        <taxon>Halobacteria</taxon>
        <taxon>Halobacteriales</taxon>
        <taxon>Natrialbaceae</taxon>
        <taxon>Natrarchaeobius</taxon>
    </lineage>
</organism>
<evidence type="ECO:0000313" key="2">
    <source>
        <dbReference type="EMBL" id="RQG89999.1"/>
    </source>
</evidence>
<feature type="domain" description="DUF8159" evidence="1">
    <location>
        <begin position="1"/>
        <end position="116"/>
    </location>
</feature>
<proteinExistence type="predicted"/>
<dbReference type="Pfam" id="PF26490">
    <property type="entry name" value="DUF8159"/>
    <property type="match status" value="1"/>
</dbReference>
<accession>A0A3N6NYR0</accession>